<sequence length="142" mass="15316">MLTGGLLGPVKSTGVNSDTAEACGIASTTITRSARPPAANSGRMTTMPAVNGTKARAPRLRSYYSRVRERGWQDRPSLLPCGNSDRSLQQTGTCLSPRTSPRSPESLHSCTSLCLTTGFMYLYSLSRQPKWPRTLVNGTPLI</sequence>
<evidence type="ECO:0000256" key="1">
    <source>
        <dbReference type="SAM" id="MobiDB-lite"/>
    </source>
</evidence>
<evidence type="ECO:0000313" key="2">
    <source>
        <dbReference type="EMBL" id="KAJ8379885.1"/>
    </source>
</evidence>
<comment type="caution">
    <text evidence="2">The sequence shown here is derived from an EMBL/GenBank/DDBJ whole genome shotgun (WGS) entry which is preliminary data.</text>
</comment>
<feature type="compositionally biased region" description="Polar residues" evidence="1">
    <location>
        <begin position="84"/>
        <end position="108"/>
    </location>
</feature>
<accession>A0A9Q1GA92</accession>
<dbReference type="OrthoDB" id="10454965at2759"/>
<dbReference type="AlphaFoldDB" id="A0A9Q1GA92"/>
<name>A0A9Q1GA92_SYNKA</name>
<gene>
    <name evidence="2" type="ORF">SKAU_G00006630</name>
</gene>
<proteinExistence type="predicted"/>
<dbReference type="EMBL" id="JAINUF010000001">
    <property type="protein sequence ID" value="KAJ8379885.1"/>
    <property type="molecule type" value="Genomic_DNA"/>
</dbReference>
<reference evidence="2" key="1">
    <citation type="journal article" date="2023" name="Science">
        <title>Genome structures resolve the early diversification of teleost fishes.</title>
        <authorList>
            <person name="Parey E."/>
            <person name="Louis A."/>
            <person name="Montfort J."/>
            <person name="Bouchez O."/>
            <person name="Roques C."/>
            <person name="Iampietro C."/>
            <person name="Lluch J."/>
            <person name="Castinel A."/>
            <person name="Donnadieu C."/>
            <person name="Desvignes T."/>
            <person name="Floi Bucao C."/>
            <person name="Jouanno E."/>
            <person name="Wen M."/>
            <person name="Mejri S."/>
            <person name="Dirks R."/>
            <person name="Jansen H."/>
            <person name="Henkel C."/>
            <person name="Chen W.J."/>
            <person name="Zahm M."/>
            <person name="Cabau C."/>
            <person name="Klopp C."/>
            <person name="Thompson A.W."/>
            <person name="Robinson-Rechavi M."/>
            <person name="Braasch I."/>
            <person name="Lecointre G."/>
            <person name="Bobe J."/>
            <person name="Postlethwait J.H."/>
            <person name="Berthelot C."/>
            <person name="Roest Crollius H."/>
            <person name="Guiguen Y."/>
        </authorList>
    </citation>
    <scope>NUCLEOTIDE SEQUENCE</scope>
    <source>
        <strain evidence="2">WJC10195</strain>
    </source>
</reference>
<feature type="region of interest" description="Disordered" evidence="1">
    <location>
        <begin position="28"/>
        <end position="57"/>
    </location>
</feature>
<protein>
    <submittedName>
        <fullName evidence="2">Uncharacterized protein</fullName>
    </submittedName>
</protein>
<dbReference type="Proteomes" id="UP001152622">
    <property type="component" value="Chromosome 1"/>
</dbReference>
<organism evidence="2 3">
    <name type="scientific">Synaphobranchus kaupii</name>
    <name type="common">Kaup's arrowtooth eel</name>
    <dbReference type="NCBI Taxonomy" id="118154"/>
    <lineage>
        <taxon>Eukaryota</taxon>
        <taxon>Metazoa</taxon>
        <taxon>Chordata</taxon>
        <taxon>Craniata</taxon>
        <taxon>Vertebrata</taxon>
        <taxon>Euteleostomi</taxon>
        <taxon>Actinopterygii</taxon>
        <taxon>Neopterygii</taxon>
        <taxon>Teleostei</taxon>
        <taxon>Anguilliformes</taxon>
        <taxon>Synaphobranchidae</taxon>
        <taxon>Synaphobranchus</taxon>
    </lineage>
</organism>
<feature type="region of interest" description="Disordered" evidence="1">
    <location>
        <begin position="75"/>
        <end position="108"/>
    </location>
</feature>
<keyword evidence="3" id="KW-1185">Reference proteome</keyword>
<evidence type="ECO:0000313" key="3">
    <source>
        <dbReference type="Proteomes" id="UP001152622"/>
    </source>
</evidence>